<sequence>FYQNIMSSLIKKERKCYLSVPIMKAAMLNDVNNIRRIITEDGNAVNYCHISSGDTPLIVAARHKSFEVLKELLNFGAKIECCNIDGKRSLHEAAYNGCLLCVEFLLNQGAQVDPLKRADWTPLMLACTKGNLDIVKLLVNAGANVQRKNKDGWTSFHISCREGFIDIMEYLVLIDNTLCFTVSNNKRTPLHTSSMHGKIEAVKFLLEKGCNPDVRDSCGSSPLMDALRFGFVSVAEVLIKTNLVLLDQVDNLGRYPLHIAAESGQVDSVKYLVEKCNADINLKTKISGYTIFHLIAKEGHLELLNYLVNDQSVNRCFKYLLNEPDANLRTPLHLSVASNKVRFAKMLIELKCDQTLKDKFDKLAVNYALSQEMRDVVQIELHVL</sequence>
<accession>T2MBD6</accession>
<dbReference type="InterPro" id="IPR002110">
    <property type="entry name" value="Ankyrin_rpt"/>
</dbReference>
<evidence type="ECO:0000256" key="2">
    <source>
        <dbReference type="ARBA" id="ARBA00023043"/>
    </source>
</evidence>
<protein>
    <submittedName>
        <fullName evidence="4">Ankyrin repeat domain-containing protein 16</fullName>
    </submittedName>
</protein>
<dbReference type="EMBL" id="HAAD01003169">
    <property type="protein sequence ID" value="CDG69401.1"/>
    <property type="molecule type" value="mRNA"/>
</dbReference>
<feature type="repeat" description="ANK" evidence="3">
    <location>
        <begin position="185"/>
        <end position="217"/>
    </location>
</feature>
<keyword evidence="1" id="KW-0677">Repeat</keyword>
<dbReference type="PROSITE" id="PS50297">
    <property type="entry name" value="ANK_REP_REGION"/>
    <property type="match status" value="5"/>
</dbReference>
<dbReference type="PANTHER" id="PTHR24193:SF121">
    <property type="entry name" value="ADA2A-CONTAINING COMPLEX COMPONENT 3, ISOFORM D"/>
    <property type="match status" value="1"/>
</dbReference>
<feature type="non-terminal residue" evidence="4">
    <location>
        <position position="1"/>
    </location>
</feature>
<dbReference type="Pfam" id="PF12796">
    <property type="entry name" value="Ank_2"/>
    <property type="match status" value="3"/>
</dbReference>
<name>T2MBD6_HYDVU</name>
<feature type="repeat" description="ANK" evidence="3">
    <location>
        <begin position="118"/>
        <end position="150"/>
    </location>
</feature>
<dbReference type="SUPFAM" id="SSF48403">
    <property type="entry name" value="Ankyrin repeat"/>
    <property type="match status" value="1"/>
</dbReference>
<dbReference type="Pfam" id="PF13637">
    <property type="entry name" value="Ank_4"/>
    <property type="match status" value="1"/>
</dbReference>
<dbReference type="PROSITE" id="PS50088">
    <property type="entry name" value="ANK_REPEAT"/>
    <property type="match status" value="6"/>
</dbReference>
<evidence type="ECO:0000256" key="1">
    <source>
        <dbReference type="ARBA" id="ARBA00022737"/>
    </source>
</evidence>
<dbReference type="AlphaFoldDB" id="T2MBD6"/>
<dbReference type="SMART" id="SM00248">
    <property type="entry name" value="ANK"/>
    <property type="match status" value="10"/>
</dbReference>
<dbReference type="Gene3D" id="1.25.40.20">
    <property type="entry name" value="Ankyrin repeat-containing domain"/>
    <property type="match status" value="2"/>
</dbReference>
<feature type="repeat" description="ANK" evidence="3">
    <location>
        <begin position="85"/>
        <end position="117"/>
    </location>
</feature>
<dbReference type="OrthoDB" id="4772757at2759"/>
<keyword evidence="2 3" id="KW-0040">ANK repeat</keyword>
<organism evidence="4">
    <name type="scientific">Hydra vulgaris</name>
    <name type="common">Hydra</name>
    <name type="synonym">Hydra attenuata</name>
    <dbReference type="NCBI Taxonomy" id="6087"/>
    <lineage>
        <taxon>Eukaryota</taxon>
        <taxon>Metazoa</taxon>
        <taxon>Cnidaria</taxon>
        <taxon>Hydrozoa</taxon>
        <taxon>Hydroidolina</taxon>
        <taxon>Anthoathecata</taxon>
        <taxon>Aplanulata</taxon>
        <taxon>Hydridae</taxon>
        <taxon>Hydra</taxon>
    </lineage>
</organism>
<gene>
    <name evidence="4" type="primary">ANKRD16</name>
</gene>
<dbReference type="InterPro" id="IPR036770">
    <property type="entry name" value="Ankyrin_rpt-contain_sf"/>
</dbReference>
<reference evidence="4" key="1">
    <citation type="journal article" date="2013" name="Genome Biol. Evol.">
        <title>Punctuated emergences of genetic and phenotypic innovations in eumetazoan, bilaterian, euteleostome, and hominidae ancestors.</title>
        <authorList>
            <person name="Wenger Y."/>
            <person name="Galliot B."/>
        </authorList>
    </citation>
    <scope>NUCLEOTIDE SEQUENCE</scope>
    <source>
        <tissue evidence="4">Whole animals</tissue>
    </source>
</reference>
<dbReference type="GO" id="GO:0000976">
    <property type="term" value="F:transcription cis-regulatory region binding"/>
    <property type="evidence" value="ECO:0007669"/>
    <property type="project" value="TreeGrafter"/>
</dbReference>
<dbReference type="GO" id="GO:0005634">
    <property type="term" value="C:nucleus"/>
    <property type="evidence" value="ECO:0007669"/>
    <property type="project" value="TreeGrafter"/>
</dbReference>
<dbReference type="PANTHER" id="PTHR24193">
    <property type="entry name" value="ANKYRIN REPEAT PROTEIN"/>
    <property type="match status" value="1"/>
</dbReference>
<dbReference type="InterPro" id="IPR050663">
    <property type="entry name" value="Ankyrin-SOCS_Box"/>
</dbReference>
<feature type="repeat" description="ANK" evidence="3">
    <location>
        <begin position="327"/>
        <end position="359"/>
    </location>
</feature>
<dbReference type="GO" id="GO:0045944">
    <property type="term" value="P:positive regulation of transcription by RNA polymerase II"/>
    <property type="evidence" value="ECO:0007669"/>
    <property type="project" value="TreeGrafter"/>
</dbReference>
<proteinExistence type="evidence at transcript level"/>
<feature type="repeat" description="ANK" evidence="3">
    <location>
        <begin position="252"/>
        <end position="285"/>
    </location>
</feature>
<feature type="repeat" description="ANK" evidence="3">
    <location>
        <begin position="52"/>
        <end position="84"/>
    </location>
</feature>
<evidence type="ECO:0000256" key="3">
    <source>
        <dbReference type="PROSITE-ProRule" id="PRU00023"/>
    </source>
</evidence>
<evidence type="ECO:0000313" key="4">
    <source>
        <dbReference type="EMBL" id="CDG69401.1"/>
    </source>
</evidence>